<dbReference type="RefSeq" id="WP_050710309.1">
    <property type="nucleotide sequence ID" value="NZ_QICL01000014.1"/>
</dbReference>
<protein>
    <submittedName>
        <fullName evidence="7">TM2 domain-containing protein</fullName>
    </submittedName>
</protein>
<organism evidence="7 8">
    <name type="scientific">Dysgonomonas alginatilytica</name>
    <dbReference type="NCBI Taxonomy" id="1605892"/>
    <lineage>
        <taxon>Bacteria</taxon>
        <taxon>Pseudomonadati</taxon>
        <taxon>Bacteroidota</taxon>
        <taxon>Bacteroidia</taxon>
        <taxon>Bacteroidales</taxon>
        <taxon>Dysgonomonadaceae</taxon>
        <taxon>Dysgonomonas</taxon>
    </lineage>
</organism>
<keyword evidence="2 5" id="KW-0812">Transmembrane</keyword>
<name>A0A2V3PPG7_9BACT</name>
<comment type="subcellular location">
    <subcellularLocation>
        <location evidence="1">Membrane</location>
        <topology evidence="1">Multi-pass membrane protein</topology>
    </subcellularLocation>
</comment>
<accession>A0A2V3PPG7</accession>
<dbReference type="PANTHER" id="PTHR21016">
    <property type="entry name" value="BETA-AMYLOID BINDING PROTEIN-RELATED"/>
    <property type="match status" value="1"/>
</dbReference>
<evidence type="ECO:0000256" key="3">
    <source>
        <dbReference type="ARBA" id="ARBA00022989"/>
    </source>
</evidence>
<evidence type="ECO:0000313" key="7">
    <source>
        <dbReference type="EMBL" id="PXV63315.1"/>
    </source>
</evidence>
<comment type="caution">
    <text evidence="7">The sequence shown here is derived from an EMBL/GenBank/DDBJ whole genome shotgun (WGS) entry which is preliminary data.</text>
</comment>
<evidence type="ECO:0000313" key="8">
    <source>
        <dbReference type="Proteomes" id="UP000247973"/>
    </source>
</evidence>
<gene>
    <name evidence="7" type="ORF">CLV62_11432</name>
</gene>
<evidence type="ECO:0000256" key="2">
    <source>
        <dbReference type="ARBA" id="ARBA00022692"/>
    </source>
</evidence>
<dbReference type="OrthoDB" id="9816361at2"/>
<evidence type="ECO:0000256" key="4">
    <source>
        <dbReference type="ARBA" id="ARBA00023136"/>
    </source>
</evidence>
<evidence type="ECO:0000259" key="6">
    <source>
        <dbReference type="Pfam" id="PF05154"/>
    </source>
</evidence>
<dbReference type="AlphaFoldDB" id="A0A2V3PPG7"/>
<dbReference type="PANTHER" id="PTHR21016:SF25">
    <property type="entry name" value="TM2 DOMAIN-CONTAINING PROTEIN DDB_G0277895-RELATED"/>
    <property type="match status" value="1"/>
</dbReference>
<keyword evidence="3 5" id="KW-1133">Transmembrane helix</keyword>
<evidence type="ECO:0000256" key="1">
    <source>
        <dbReference type="ARBA" id="ARBA00004141"/>
    </source>
</evidence>
<dbReference type="Pfam" id="PF05154">
    <property type="entry name" value="TM2"/>
    <property type="match status" value="1"/>
</dbReference>
<proteinExistence type="predicted"/>
<dbReference type="EMBL" id="QICL01000014">
    <property type="protein sequence ID" value="PXV63315.1"/>
    <property type="molecule type" value="Genomic_DNA"/>
</dbReference>
<reference evidence="7 8" key="1">
    <citation type="submission" date="2018-03" db="EMBL/GenBank/DDBJ databases">
        <title>Genomic Encyclopedia of Archaeal and Bacterial Type Strains, Phase II (KMG-II): from individual species to whole genera.</title>
        <authorList>
            <person name="Goeker M."/>
        </authorList>
    </citation>
    <scope>NUCLEOTIDE SEQUENCE [LARGE SCALE GENOMIC DNA]</scope>
    <source>
        <strain evidence="7 8">DSM 100214</strain>
    </source>
</reference>
<evidence type="ECO:0000256" key="5">
    <source>
        <dbReference type="SAM" id="Phobius"/>
    </source>
</evidence>
<sequence>MDQNKIDMFLATNGKKFSTSQLSLISNKLSQLDDSKFQLALSLDYKDPTTMLIISLLAGPLGIDRFMLGETGLGVLKLLTAGGCCVWTIVDWFLIQDKAREYNFNLFTQALGV</sequence>
<dbReference type="InterPro" id="IPR007829">
    <property type="entry name" value="TM2"/>
</dbReference>
<dbReference type="GO" id="GO:0016020">
    <property type="term" value="C:membrane"/>
    <property type="evidence" value="ECO:0007669"/>
    <property type="project" value="UniProtKB-SubCell"/>
</dbReference>
<keyword evidence="8" id="KW-1185">Reference proteome</keyword>
<dbReference type="Proteomes" id="UP000247973">
    <property type="component" value="Unassembled WGS sequence"/>
</dbReference>
<feature type="domain" description="TM2" evidence="6">
    <location>
        <begin position="46"/>
        <end position="93"/>
    </location>
</feature>
<dbReference type="InterPro" id="IPR050932">
    <property type="entry name" value="TM2D1-3-like"/>
</dbReference>
<keyword evidence="4 5" id="KW-0472">Membrane</keyword>
<feature type="transmembrane region" description="Helical" evidence="5">
    <location>
        <begin position="75"/>
        <end position="95"/>
    </location>
</feature>